<organism evidence="2 3">
    <name type="scientific">Myriangium duriaei CBS 260.36</name>
    <dbReference type="NCBI Taxonomy" id="1168546"/>
    <lineage>
        <taxon>Eukaryota</taxon>
        <taxon>Fungi</taxon>
        <taxon>Dikarya</taxon>
        <taxon>Ascomycota</taxon>
        <taxon>Pezizomycotina</taxon>
        <taxon>Dothideomycetes</taxon>
        <taxon>Dothideomycetidae</taxon>
        <taxon>Myriangiales</taxon>
        <taxon>Myriangiaceae</taxon>
        <taxon>Myriangium</taxon>
    </lineage>
</organism>
<keyword evidence="3" id="KW-1185">Reference proteome</keyword>
<reference evidence="2" key="1">
    <citation type="journal article" date="2020" name="Stud. Mycol.">
        <title>101 Dothideomycetes genomes: a test case for predicting lifestyles and emergence of pathogens.</title>
        <authorList>
            <person name="Haridas S."/>
            <person name="Albert R."/>
            <person name="Binder M."/>
            <person name="Bloem J."/>
            <person name="Labutti K."/>
            <person name="Salamov A."/>
            <person name="Andreopoulos B."/>
            <person name="Baker S."/>
            <person name="Barry K."/>
            <person name="Bills G."/>
            <person name="Bluhm B."/>
            <person name="Cannon C."/>
            <person name="Castanera R."/>
            <person name="Culley D."/>
            <person name="Daum C."/>
            <person name="Ezra D."/>
            <person name="Gonzalez J."/>
            <person name="Henrissat B."/>
            <person name="Kuo A."/>
            <person name="Liang C."/>
            <person name="Lipzen A."/>
            <person name="Lutzoni F."/>
            <person name="Magnuson J."/>
            <person name="Mondo S."/>
            <person name="Nolan M."/>
            <person name="Ohm R."/>
            <person name="Pangilinan J."/>
            <person name="Park H.-J."/>
            <person name="Ramirez L."/>
            <person name="Alfaro M."/>
            <person name="Sun H."/>
            <person name="Tritt A."/>
            <person name="Yoshinaga Y."/>
            <person name="Zwiers L.-H."/>
            <person name="Turgeon B."/>
            <person name="Goodwin S."/>
            <person name="Spatafora J."/>
            <person name="Crous P."/>
            <person name="Grigoriev I."/>
        </authorList>
    </citation>
    <scope>NUCLEOTIDE SEQUENCE</scope>
    <source>
        <strain evidence="2">CBS 260.36</strain>
    </source>
</reference>
<sequence>MLGETLWGDDAPAPRSLESRINTSWNSASETPAFCVDAEDDGNAANVVSSQIIVGDANGVRIRSAGVVRHADLRGTSSTQRPIKRPLRNLAKHGKER</sequence>
<evidence type="ECO:0000256" key="1">
    <source>
        <dbReference type="SAM" id="MobiDB-lite"/>
    </source>
</evidence>
<feature type="region of interest" description="Disordered" evidence="1">
    <location>
        <begin position="72"/>
        <end position="97"/>
    </location>
</feature>
<feature type="region of interest" description="Disordered" evidence="1">
    <location>
        <begin position="1"/>
        <end position="24"/>
    </location>
</feature>
<proteinExistence type="predicted"/>
<protein>
    <submittedName>
        <fullName evidence="2">Uncharacterized protein</fullName>
    </submittedName>
</protein>
<accession>A0A9P4MI73</accession>
<dbReference type="Proteomes" id="UP000799439">
    <property type="component" value="Unassembled WGS sequence"/>
</dbReference>
<name>A0A9P4MI73_9PEZI</name>
<comment type="caution">
    <text evidence="2">The sequence shown here is derived from an EMBL/GenBank/DDBJ whole genome shotgun (WGS) entry which is preliminary data.</text>
</comment>
<dbReference type="EMBL" id="ML996082">
    <property type="protein sequence ID" value="KAF2155655.1"/>
    <property type="molecule type" value="Genomic_DNA"/>
</dbReference>
<evidence type="ECO:0000313" key="3">
    <source>
        <dbReference type="Proteomes" id="UP000799439"/>
    </source>
</evidence>
<evidence type="ECO:0000313" key="2">
    <source>
        <dbReference type="EMBL" id="KAF2155655.1"/>
    </source>
</evidence>
<feature type="compositionally biased region" description="Basic residues" evidence="1">
    <location>
        <begin position="82"/>
        <end position="97"/>
    </location>
</feature>
<gene>
    <name evidence="2" type="ORF">K461DRAFT_78943</name>
</gene>
<dbReference type="AlphaFoldDB" id="A0A9P4MI73"/>